<feature type="transmembrane region" description="Helical" evidence="7">
    <location>
        <begin position="107"/>
        <end position="130"/>
    </location>
</feature>
<evidence type="ECO:0000256" key="7">
    <source>
        <dbReference type="RuleBase" id="RU363032"/>
    </source>
</evidence>
<dbReference type="GO" id="GO:0055085">
    <property type="term" value="P:transmembrane transport"/>
    <property type="evidence" value="ECO:0007669"/>
    <property type="project" value="InterPro"/>
</dbReference>
<sequence length="274" mass="30323">MKTMSASQRAAVSVIGFLFAIFALFPLLWMAISGFKAKTEVLQTPVRIFPEVWLFSNYGEILNDPAFTRAAFVTFVGALIFAAVGLWINSMAAYAFARLDFRFKGALWLYVITTMFIPGMAIMVTSFVVVTRLGMLDTMSVLIIPGMASAGSIFFIRQFYLNIPIAVEEAALIDGASRFKIYTTIFLPMSYPPFVIVGIGAFLGFWNAYIWPVMTITDESLFQISQYLAQFRSGRGSEFGLMLAGATLGALPTIGLFLVFQRYIIQGIKISGLK</sequence>
<evidence type="ECO:0000256" key="3">
    <source>
        <dbReference type="ARBA" id="ARBA00022475"/>
    </source>
</evidence>
<dbReference type="CDD" id="cd06261">
    <property type="entry name" value="TM_PBP2"/>
    <property type="match status" value="1"/>
</dbReference>
<evidence type="ECO:0000256" key="5">
    <source>
        <dbReference type="ARBA" id="ARBA00022989"/>
    </source>
</evidence>
<feature type="domain" description="ABC transmembrane type-1" evidence="8">
    <location>
        <begin position="71"/>
        <end position="260"/>
    </location>
</feature>
<evidence type="ECO:0000256" key="6">
    <source>
        <dbReference type="ARBA" id="ARBA00023136"/>
    </source>
</evidence>
<organism evidence="9 10">
    <name type="scientific">Paenibacillus antri</name>
    <dbReference type="NCBI Taxonomy" id="2582848"/>
    <lineage>
        <taxon>Bacteria</taxon>
        <taxon>Bacillati</taxon>
        <taxon>Bacillota</taxon>
        <taxon>Bacilli</taxon>
        <taxon>Bacillales</taxon>
        <taxon>Paenibacillaceae</taxon>
        <taxon>Paenibacillus</taxon>
    </lineage>
</organism>
<feature type="transmembrane region" description="Helical" evidence="7">
    <location>
        <begin position="12"/>
        <end position="32"/>
    </location>
</feature>
<dbReference type="PROSITE" id="PS50928">
    <property type="entry name" value="ABC_TM1"/>
    <property type="match status" value="1"/>
</dbReference>
<keyword evidence="4 7" id="KW-0812">Transmembrane</keyword>
<keyword evidence="10" id="KW-1185">Reference proteome</keyword>
<comment type="similarity">
    <text evidence="7">Belongs to the binding-protein-dependent transport system permease family.</text>
</comment>
<proteinExistence type="inferred from homology"/>
<feature type="transmembrane region" description="Helical" evidence="7">
    <location>
        <begin position="239"/>
        <end position="260"/>
    </location>
</feature>
<dbReference type="RefSeq" id="WP_138196969.1">
    <property type="nucleotide sequence ID" value="NZ_VCIW01000020.1"/>
</dbReference>
<evidence type="ECO:0000313" key="9">
    <source>
        <dbReference type="EMBL" id="TLS49526.1"/>
    </source>
</evidence>
<dbReference type="Gene3D" id="1.10.3720.10">
    <property type="entry name" value="MetI-like"/>
    <property type="match status" value="1"/>
</dbReference>
<evidence type="ECO:0000256" key="1">
    <source>
        <dbReference type="ARBA" id="ARBA00004651"/>
    </source>
</evidence>
<feature type="transmembrane region" description="Helical" evidence="7">
    <location>
        <begin position="181"/>
        <end position="206"/>
    </location>
</feature>
<name>A0A5R9G5B7_9BACL</name>
<reference evidence="9 10" key="1">
    <citation type="submission" date="2019-05" db="EMBL/GenBank/DDBJ databases">
        <authorList>
            <person name="Narsing Rao M.P."/>
            <person name="Li W.J."/>
        </authorList>
    </citation>
    <scope>NUCLEOTIDE SEQUENCE [LARGE SCALE GENOMIC DNA]</scope>
    <source>
        <strain evidence="9 10">SYSU_K30003</strain>
    </source>
</reference>
<dbReference type="InterPro" id="IPR035906">
    <property type="entry name" value="MetI-like_sf"/>
</dbReference>
<dbReference type="PANTHER" id="PTHR43744:SF12">
    <property type="entry name" value="ABC TRANSPORTER PERMEASE PROTEIN MG189-RELATED"/>
    <property type="match status" value="1"/>
</dbReference>
<dbReference type="AlphaFoldDB" id="A0A5R9G5B7"/>
<dbReference type="GO" id="GO:0005886">
    <property type="term" value="C:plasma membrane"/>
    <property type="evidence" value="ECO:0007669"/>
    <property type="project" value="UniProtKB-SubCell"/>
</dbReference>
<keyword evidence="2 7" id="KW-0813">Transport</keyword>
<accession>A0A5R9G5B7</accession>
<keyword evidence="5 7" id="KW-1133">Transmembrane helix</keyword>
<evidence type="ECO:0000313" key="10">
    <source>
        <dbReference type="Proteomes" id="UP000309676"/>
    </source>
</evidence>
<dbReference type="SUPFAM" id="SSF161098">
    <property type="entry name" value="MetI-like"/>
    <property type="match status" value="1"/>
</dbReference>
<comment type="caution">
    <text evidence="9">The sequence shown here is derived from an EMBL/GenBank/DDBJ whole genome shotgun (WGS) entry which is preliminary data.</text>
</comment>
<dbReference type="PANTHER" id="PTHR43744">
    <property type="entry name" value="ABC TRANSPORTER PERMEASE PROTEIN MG189-RELATED-RELATED"/>
    <property type="match status" value="1"/>
</dbReference>
<dbReference type="InterPro" id="IPR000515">
    <property type="entry name" value="MetI-like"/>
</dbReference>
<dbReference type="Proteomes" id="UP000309676">
    <property type="component" value="Unassembled WGS sequence"/>
</dbReference>
<evidence type="ECO:0000259" key="8">
    <source>
        <dbReference type="PROSITE" id="PS50928"/>
    </source>
</evidence>
<feature type="transmembrane region" description="Helical" evidence="7">
    <location>
        <begin position="142"/>
        <end position="160"/>
    </location>
</feature>
<dbReference type="OrthoDB" id="9771544at2"/>
<dbReference type="Pfam" id="PF00528">
    <property type="entry name" value="BPD_transp_1"/>
    <property type="match status" value="1"/>
</dbReference>
<protein>
    <submittedName>
        <fullName evidence="9">Carbohydrate ABC transporter permease</fullName>
    </submittedName>
</protein>
<keyword evidence="3" id="KW-1003">Cell membrane</keyword>
<evidence type="ECO:0000256" key="4">
    <source>
        <dbReference type="ARBA" id="ARBA00022692"/>
    </source>
</evidence>
<comment type="subcellular location">
    <subcellularLocation>
        <location evidence="1 7">Cell membrane</location>
        <topology evidence="1 7">Multi-pass membrane protein</topology>
    </subcellularLocation>
</comment>
<dbReference type="EMBL" id="VCIW01000020">
    <property type="protein sequence ID" value="TLS49526.1"/>
    <property type="molecule type" value="Genomic_DNA"/>
</dbReference>
<keyword evidence="6 7" id="KW-0472">Membrane</keyword>
<gene>
    <name evidence="9" type="ORF">FE782_24350</name>
</gene>
<feature type="transmembrane region" description="Helical" evidence="7">
    <location>
        <begin position="70"/>
        <end position="95"/>
    </location>
</feature>
<evidence type="ECO:0000256" key="2">
    <source>
        <dbReference type="ARBA" id="ARBA00022448"/>
    </source>
</evidence>